<gene>
    <name evidence="3" type="ORF">QO006_003021</name>
</gene>
<accession>A0ABT9MG51</accession>
<dbReference type="RefSeq" id="WP_307467780.1">
    <property type="nucleotide sequence ID" value="NZ_JAURUR010000012.1"/>
</dbReference>
<dbReference type="EMBL" id="JAURUR010000012">
    <property type="protein sequence ID" value="MDP9765570.1"/>
    <property type="molecule type" value="Genomic_DNA"/>
</dbReference>
<evidence type="ECO:0000259" key="2">
    <source>
        <dbReference type="Pfam" id="PF07282"/>
    </source>
</evidence>
<organism evidence="3 4">
    <name type="scientific">Deinococcus enclensis</name>
    <dbReference type="NCBI Taxonomy" id="1049582"/>
    <lineage>
        <taxon>Bacteria</taxon>
        <taxon>Thermotogati</taxon>
        <taxon>Deinococcota</taxon>
        <taxon>Deinococci</taxon>
        <taxon>Deinococcales</taxon>
        <taxon>Deinococcaceae</taxon>
        <taxon>Deinococcus</taxon>
    </lineage>
</organism>
<proteinExistence type="predicted"/>
<dbReference type="InterPro" id="IPR010095">
    <property type="entry name" value="Cas12f1-like_TNB"/>
</dbReference>
<reference evidence="3 4" key="1">
    <citation type="submission" date="2023-07" db="EMBL/GenBank/DDBJ databases">
        <title>Genomic Encyclopedia of Type Strains, Phase IV (KMG-IV): sequencing the most valuable type-strain genomes for metagenomic binning, comparative biology and taxonomic classification.</title>
        <authorList>
            <person name="Goeker M."/>
        </authorList>
    </citation>
    <scope>NUCLEOTIDE SEQUENCE [LARGE SCALE GENOMIC DNA]</scope>
    <source>
        <strain evidence="3 4">NIO-1023</strain>
    </source>
</reference>
<protein>
    <recommendedName>
        <fullName evidence="2">Cas12f1-like TNB domain-containing protein</fullName>
    </recommendedName>
</protein>
<name>A0ABT9MG51_9DEIO</name>
<evidence type="ECO:0000256" key="1">
    <source>
        <dbReference type="ARBA" id="ARBA00023125"/>
    </source>
</evidence>
<dbReference type="Proteomes" id="UP001232163">
    <property type="component" value="Unassembled WGS sequence"/>
</dbReference>
<evidence type="ECO:0000313" key="3">
    <source>
        <dbReference type="EMBL" id="MDP9765570.1"/>
    </source>
</evidence>
<comment type="caution">
    <text evidence="3">The sequence shown here is derived from an EMBL/GenBank/DDBJ whole genome shotgun (WGS) entry which is preliminary data.</text>
</comment>
<dbReference type="Pfam" id="PF07282">
    <property type="entry name" value="Cas12f1-like_TNB"/>
    <property type="match status" value="1"/>
</dbReference>
<evidence type="ECO:0000313" key="4">
    <source>
        <dbReference type="Proteomes" id="UP001232163"/>
    </source>
</evidence>
<feature type="domain" description="Cas12f1-like TNB" evidence="2">
    <location>
        <begin position="273"/>
        <end position="330"/>
    </location>
</feature>
<keyword evidence="1" id="KW-0238">DNA-binding</keyword>
<sequence>MHIHHVLPIRQSHYRQVAALIETSHLRHDPAAQLQHDRPSGPVYRPVRRTALAPLSETLVRMDGHPIAADLWRLPVAETHAVQQHGCAADPAIPVLRAALAAGLDPVELRALLDHPPTGRGGPDVRQETLVQARWCPEAWGVMRLGLHWFLVLWFDLDRTSLGPPASGEDVALDLGLDPVVQVVTASGQAWTVDPALPADLPVLRASLSGPARHRLDRALFDQYRLTLLALTERLMGEASAVYVEALSYRSMHRPFVREARRTGVLDWHEGWLHTRLHLAGVRFERIHPAGTSQRCSRCDGQPYGDRYARVFVCRKCGPMDAHENAARNILRLGRQKVRVWDARQQASTDVAS</sequence>
<keyword evidence="4" id="KW-1185">Reference proteome</keyword>